<feature type="signal peptide" evidence="1">
    <location>
        <begin position="1"/>
        <end position="30"/>
    </location>
</feature>
<evidence type="ECO:0008006" key="4">
    <source>
        <dbReference type="Google" id="ProtNLM"/>
    </source>
</evidence>
<proteinExistence type="predicted"/>
<name>A0A4Y7U2X8_COPMI</name>
<evidence type="ECO:0000313" key="3">
    <source>
        <dbReference type="Proteomes" id="UP000298030"/>
    </source>
</evidence>
<dbReference type="EMBL" id="QPFP01000001">
    <property type="protein sequence ID" value="TEB40199.1"/>
    <property type="molecule type" value="Genomic_DNA"/>
</dbReference>
<evidence type="ECO:0000313" key="2">
    <source>
        <dbReference type="EMBL" id="TEB40199.1"/>
    </source>
</evidence>
<comment type="caution">
    <text evidence="2">The sequence shown here is derived from an EMBL/GenBank/DDBJ whole genome shotgun (WGS) entry which is preliminary data.</text>
</comment>
<keyword evidence="1" id="KW-0732">Signal</keyword>
<feature type="chain" id="PRO_5021353857" description="REJ domain-containing protein" evidence="1">
    <location>
        <begin position="31"/>
        <end position="114"/>
    </location>
</feature>
<dbReference type="Proteomes" id="UP000298030">
    <property type="component" value="Unassembled WGS sequence"/>
</dbReference>
<accession>A0A4Y7U2X8</accession>
<keyword evidence="3" id="KW-1185">Reference proteome</keyword>
<gene>
    <name evidence="2" type="ORF">FA13DRAFT_59075</name>
</gene>
<organism evidence="2 3">
    <name type="scientific">Coprinellus micaceus</name>
    <name type="common">Glistening ink-cap mushroom</name>
    <name type="synonym">Coprinus micaceus</name>
    <dbReference type="NCBI Taxonomy" id="71717"/>
    <lineage>
        <taxon>Eukaryota</taxon>
        <taxon>Fungi</taxon>
        <taxon>Dikarya</taxon>
        <taxon>Basidiomycota</taxon>
        <taxon>Agaricomycotina</taxon>
        <taxon>Agaricomycetes</taxon>
        <taxon>Agaricomycetidae</taxon>
        <taxon>Agaricales</taxon>
        <taxon>Agaricineae</taxon>
        <taxon>Psathyrellaceae</taxon>
        <taxon>Coprinellus</taxon>
    </lineage>
</organism>
<protein>
    <recommendedName>
        <fullName evidence="4">REJ domain-containing protein</fullName>
    </recommendedName>
</protein>
<dbReference type="AlphaFoldDB" id="A0A4Y7U2X8"/>
<sequence>MAPNLNASMFIFLISLTTLHQLLPWWATHAYSPSVSSSLSSSLSSSSLASSSLSHSLRVPGVVSYLLEAFVLTPNSTVNPRSLHPPNSACCLSLRTHLVLRFPASLSSSLIFLV</sequence>
<reference evidence="2 3" key="1">
    <citation type="journal article" date="2019" name="Nat. Ecol. Evol.">
        <title>Megaphylogeny resolves global patterns of mushroom evolution.</title>
        <authorList>
            <person name="Varga T."/>
            <person name="Krizsan K."/>
            <person name="Foldi C."/>
            <person name="Dima B."/>
            <person name="Sanchez-Garcia M."/>
            <person name="Sanchez-Ramirez S."/>
            <person name="Szollosi G.J."/>
            <person name="Szarkandi J.G."/>
            <person name="Papp V."/>
            <person name="Albert L."/>
            <person name="Andreopoulos W."/>
            <person name="Angelini C."/>
            <person name="Antonin V."/>
            <person name="Barry K.W."/>
            <person name="Bougher N.L."/>
            <person name="Buchanan P."/>
            <person name="Buyck B."/>
            <person name="Bense V."/>
            <person name="Catcheside P."/>
            <person name="Chovatia M."/>
            <person name="Cooper J."/>
            <person name="Damon W."/>
            <person name="Desjardin D."/>
            <person name="Finy P."/>
            <person name="Geml J."/>
            <person name="Haridas S."/>
            <person name="Hughes K."/>
            <person name="Justo A."/>
            <person name="Karasinski D."/>
            <person name="Kautmanova I."/>
            <person name="Kiss B."/>
            <person name="Kocsube S."/>
            <person name="Kotiranta H."/>
            <person name="LaButti K.M."/>
            <person name="Lechner B.E."/>
            <person name="Liimatainen K."/>
            <person name="Lipzen A."/>
            <person name="Lukacs Z."/>
            <person name="Mihaltcheva S."/>
            <person name="Morgado L.N."/>
            <person name="Niskanen T."/>
            <person name="Noordeloos M.E."/>
            <person name="Ohm R.A."/>
            <person name="Ortiz-Santana B."/>
            <person name="Ovrebo C."/>
            <person name="Racz N."/>
            <person name="Riley R."/>
            <person name="Savchenko A."/>
            <person name="Shiryaev A."/>
            <person name="Soop K."/>
            <person name="Spirin V."/>
            <person name="Szebenyi C."/>
            <person name="Tomsovsky M."/>
            <person name="Tulloss R.E."/>
            <person name="Uehling J."/>
            <person name="Grigoriev I.V."/>
            <person name="Vagvolgyi C."/>
            <person name="Papp T."/>
            <person name="Martin F.M."/>
            <person name="Miettinen O."/>
            <person name="Hibbett D.S."/>
            <person name="Nagy L.G."/>
        </authorList>
    </citation>
    <scope>NUCLEOTIDE SEQUENCE [LARGE SCALE GENOMIC DNA]</scope>
    <source>
        <strain evidence="2 3">FP101781</strain>
    </source>
</reference>
<evidence type="ECO:0000256" key="1">
    <source>
        <dbReference type="SAM" id="SignalP"/>
    </source>
</evidence>